<sequence>MTAFTIEVLLLLALAFVLGLAVGFKLGRRAVTSAESGAPPVAAFTGRLPVHEAGENEADERGAGERGGRVPPSALPFSATPSDPGSHDSAHDTASDPVAPSSPLQGEPLHLPPRPVPAPREPDLFSRLGLSPNLASLPPEPEDEPLPLPLPPAPVVREKGPDGHPGVRPPTLDAPEGEGADDLKLLKGIGPQNERRLNALGIFHVRQIAAWTPDEAAWVGSYLAFPGRIERENWIGQARALAAGAPPSEPGGRRRG</sequence>
<dbReference type="EMBL" id="JBAFVH010000002">
    <property type="protein sequence ID" value="MFG1371404.1"/>
    <property type="molecule type" value="Genomic_DNA"/>
</dbReference>
<dbReference type="Proteomes" id="UP001604002">
    <property type="component" value="Unassembled WGS sequence"/>
</dbReference>
<feature type="compositionally biased region" description="Basic and acidic residues" evidence="1">
    <location>
        <begin position="49"/>
        <end position="68"/>
    </location>
</feature>
<evidence type="ECO:0000313" key="2">
    <source>
        <dbReference type="EMBL" id="MFG1371404.1"/>
    </source>
</evidence>
<organism evidence="2 3">
    <name type="scientific">Xanthobacter oligotrophicus</name>
    <dbReference type="NCBI Taxonomy" id="2607286"/>
    <lineage>
        <taxon>Bacteria</taxon>
        <taxon>Pseudomonadati</taxon>
        <taxon>Pseudomonadota</taxon>
        <taxon>Alphaproteobacteria</taxon>
        <taxon>Hyphomicrobiales</taxon>
        <taxon>Xanthobacteraceae</taxon>
        <taxon>Xanthobacter</taxon>
    </lineage>
</organism>
<protein>
    <recommendedName>
        <fullName evidence="4">Flap endonuclease-1-like 5' DNA nuclease</fullName>
    </recommendedName>
</protein>
<feature type="region of interest" description="Disordered" evidence="1">
    <location>
        <begin position="35"/>
        <end position="180"/>
    </location>
</feature>
<feature type="compositionally biased region" description="Basic and acidic residues" evidence="1">
    <location>
        <begin position="85"/>
        <end position="94"/>
    </location>
</feature>
<reference evidence="2 3" key="1">
    <citation type="submission" date="2024-02" db="EMBL/GenBank/DDBJ databases">
        <title>Expansion and revision of Xanthobacter and proposal of Roseixanthobacter gen. nov.</title>
        <authorList>
            <person name="Soltysiak M.P.M."/>
            <person name="Jalihal A."/>
            <person name="Ory A."/>
            <person name="Chrisophersen C."/>
            <person name="Lee A.D."/>
            <person name="Boulton J."/>
            <person name="Springer M."/>
        </authorList>
    </citation>
    <scope>NUCLEOTIDE SEQUENCE [LARGE SCALE GENOMIC DNA]</scope>
    <source>
        <strain evidence="2 3">23A</strain>
    </source>
</reference>
<feature type="compositionally biased region" description="Pro residues" evidence="1">
    <location>
        <begin position="110"/>
        <end position="119"/>
    </location>
</feature>
<name>A0ABW6ZRR4_9HYPH</name>
<evidence type="ECO:0000313" key="3">
    <source>
        <dbReference type="Proteomes" id="UP001604002"/>
    </source>
</evidence>
<dbReference type="Gene3D" id="1.10.150.20">
    <property type="entry name" value="5' to 3' exonuclease, C-terminal subdomain"/>
    <property type="match status" value="1"/>
</dbReference>
<comment type="caution">
    <text evidence="2">The sequence shown here is derived from an EMBL/GenBank/DDBJ whole genome shotgun (WGS) entry which is preliminary data.</text>
</comment>
<keyword evidence="3" id="KW-1185">Reference proteome</keyword>
<evidence type="ECO:0008006" key="4">
    <source>
        <dbReference type="Google" id="ProtNLM"/>
    </source>
</evidence>
<gene>
    <name evidence="2" type="ORF">V5F32_04430</name>
</gene>
<accession>A0ABW6ZRR4</accession>
<proteinExistence type="predicted"/>
<dbReference type="RefSeq" id="WP_393991390.1">
    <property type="nucleotide sequence ID" value="NZ_JBAFVH010000002.1"/>
</dbReference>
<evidence type="ECO:0000256" key="1">
    <source>
        <dbReference type="SAM" id="MobiDB-lite"/>
    </source>
</evidence>